<gene>
    <name evidence="2" type="ORF">APLA_LOCUS5535</name>
</gene>
<evidence type="ECO:0000256" key="1">
    <source>
        <dbReference type="SAM" id="MobiDB-lite"/>
    </source>
</evidence>
<comment type="caution">
    <text evidence="2">The sequence shown here is derived from an EMBL/GenBank/DDBJ whole genome shotgun (WGS) entry which is preliminary data.</text>
</comment>
<feature type="region of interest" description="Disordered" evidence="1">
    <location>
        <begin position="58"/>
        <end position="130"/>
    </location>
</feature>
<sequence>MWGSLSNFLSPSGIDLDNISEAIRINRCKRTEGKGGWKVLPKDSWDLYNKYKKRRQTVKKDIITKKKSEKPKSNGKRSRARTLIKSKKLIRKRKLWVQVNNNRKKKNLKRMNTKKRTYKRSYGQSKRKPR</sequence>
<organism evidence="2 3">
    <name type="scientific">Arctia plantaginis</name>
    <name type="common">Wood tiger moth</name>
    <name type="synonym">Phalaena plantaginis</name>
    <dbReference type="NCBI Taxonomy" id="874455"/>
    <lineage>
        <taxon>Eukaryota</taxon>
        <taxon>Metazoa</taxon>
        <taxon>Ecdysozoa</taxon>
        <taxon>Arthropoda</taxon>
        <taxon>Hexapoda</taxon>
        <taxon>Insecta</taxon>
        <taxon>Pterygota</taxon>
        <taxon>Neoptera</taxon>
        <taxon>Endopterygota</taxon>
        <taxon>Lepidoptera</taxon>
        <taxon>Glossata</taxon>
        <taxon>Ditrysia</taxon>
        <taxon>Noctuoidea</taxon>
        <taxon>Erebidae</taxon>
        <taxon>Arctiinae</taxon>
        <taxon>Arctia</taxon>
    </lineage>
</organism>
<name>A0A8S0ZGD2_ARCPL</name>
<feature type="compositionally biased region" description="Basic residues" evidence="1">
    <location>
        <begin position="73"/>
        <end position="95"/>
    </location>
</feature>
<dbReference type="OrthoDB" id="8188035at2759"/>
<dbReference type="AlphaFoldDB" id="A0A8S0ZGD2"/>
<accession>A0A8S0ZGD2</accession>
<proteinExistence type="predicted"/>
<reference evidence="2 3" key="1">
    <citation type="submission" date="2020-04" db="EMBL/GenBank/DDBJ databases">
        <authorList>
            <person name="Wallbank WR R."/>
            <person name="Pardo Diaz C."/>
            <person name="Kozak K."/>
            <person name="Martin S."/>
            <person name="Jiggins C."/>
            <person name="Moest M."/>
            <person name="Warren A I."/>
            <person name="Byers J.R.P. K."/>
            <person name="Montejo-Kovacevich G."/>
            <person name="Yen C E."/>
        </authorList>
    </citation>
    <scope>NUCLEOTIDE SEQUENCE [LARGE SCALE GENOMIC DNA]</scope>
</reference>
<feature type="compositionally biased region" description="Basic residues" evidence="1">
    <location>
        <begin position="102"/>
        <end position="130"/>
    </location>
</feature>
<evidence type="ECO:0000313" key="3">
    <source>
        <dbReference type="Proteomes" id="UP000494256"/>
    </source>
</evidence>
<feature type="compositionally biased region" description="Basic and acidic residues" evidence="1">
    <location>
        <begin position="58"/>
        <end position="72"/>
    </location>
</feature>
<dbReference type="EMBL" id="CADEBD010000289">
    <property type="protein sequence ID" value="CAB3232153.1"/>
    <property type="molecule type" value="Genomic_DNA"/>
</dbReference>
<evidence type="ECO:0000313" key="2">
    <source>
        <dbReference type="EMBL" id="CAB3232153.1"/>
    </source>
</evidence>
<dbReference type="Proteomes" id="UP000494256">
    <property type="component" value="Unassembled WGS sequence"/>
</dbReference>
<protein>
    <submittedName>
        <fullName evidence="2">Uncharacterized protein</fullName>
    </submittedName>
</protein>